<keyword evidence="10 19" id="KW-0812">Transmembrane</keyword>
<evidence type="ECO:0000256" key="8">
    <source>
        <dbReference type="ARBA" id="ARBA00022573"/>
    </source>
</evidence>
<comment type="function">
    <text evidence="14 19">Joins adenosylcobinamide-GDP and alpha-ribazole to generate adenosylcobalamin (Ado-cobalamin). Also synthesizes adenosylcobalamin 5'-phosphate from adenosylcobinamide-GDP and alpha-ribazole 5'-phosphate.</text>
</comment>
<keyword evidence="8 19" id="KW-0169">Cobalamin biosynthesis</keyword>
<dbReference type="Pfam" id="PF02654">
    <property type="entry name" value="CobS"/>
    <property type="match status" value="1"/>
</dbReference>
<evidence type="ECO:0000256" key="16">
    <source>
        <dbReference type="ARBA" id="ARBA00032853"/>
    </source>
</evidence>
<feature type="transmembrane region" description="Helical" evidence="19">
    <location>
        <begin position="69"/>
        <end position="90"/>
    </location>
</feature>
<comment type="catalytic activity">
    <reaction evidence="17 19">
        <text>alpha-ribazole + adenosylcob(III)inamide-GDP = adenosylcob(III)alamin + GMP + H(+)</text>
        <dbReference type="Rhea" id="RHEA:16049"/>
        <dbReference type="ChEBI" id="CHEBI:10329"/>
        <dbReference type="ChEBI" id="CHEBI:15378"/>
        <dbReference type="ChEBI" id="CHEBI:18408"/>
        <dbReference type="ChEBI" id="CHEBI:58115"/>
        <dbReference type="ChEBI" id="CHEBI:60487"/>
        <dbReference type="EC" id="2.7.8.26"/>
    </reaction>
</comment>
<evidence type="ECO:0000256" key="10">
    <source>
        <dbReference type="ARBA" id="ARBA00022692"/>
    </source>
</evidence>
<evidence type="ECO:0000313" key="21">
    <source>
        <dbReference type="EMBL" id="GHA29049.1"/>
    </source>
</evidence>
<evidence type="ECO:0000256" key="4">
    <source>
        <dbReference type="ARBA" id="ARBA00010561"/>
    </source>
</evidence>
<feature type="transmembrane region" description="Helical" evidence="19">
    <location>
        <begin position="140"/>
        <end position="162"/>
    </location>
</feature>
<dbReference type="GO" id="GO:0051073">
    <property type="term" value="F:adenosylcobinamide-GDP ribazoletransferase activity"/>
    <property type="evidence" value="ECO:0007669"/>
    <property type="project" value="UniProtKB-UniRule"/>
</dbReference>
<comment type="catalytic activity">
    <reaction evidence="18 19">
        <text>alpha-ribazole 5'-phosphate + adenosylcob(III)inamide-GDP = adenosylcob(III)alamin 5'-phosphate + GMP + H(+)</text>
        <dbReference type="Rhea" id="RHEA:23560"/>
        <dbReference type="ChEBI" id="CHEBI:15378"/>
        <dbReference type="ChEBI" id="CHEBI:57918"/>
        <dbReference type="ChEBI" id="CHEBI:58115"/>
        <dbReference type="ChEBI" id="CHEBI:60487"/>
        <dbReference type="ChEBI" id="CHEBI:60493"/>
        <dbReference type="EC" id="2.7.8.26"/>
    </reaction>
</comment>
<evidence type="ECO:0000313" key="22">
    <source>
        <dbReference type="Proteomes" id="UP000646579"/>
    </source>
</evidence>
<evidence type="ECO:0000256" key="2">
    <source>
        <dbReference type="ARBA" id="ARBA00004651"/>
    </source>
</evidence>
<comment type="pathway">
    <text evidence="3 19">Cofactor biosynthesis; adenosylcobalamin biosynthesis; adenosylcobalamin from cob(II)yrinate a,c-diamide: step 7/7.</text>
</comment>
<evidence type="ECO:0000256" key="17">
    <source>
        <dbReference type="ARBA" id="ARBA00048623"/>
    </source>
</evidence>
<feature type="transmembrane region" description="Helical" evidence="19">
    <location>
        <begin position="168"/>
        <end position="188"/>
    </location>
</feature>
<proteinExistence type="inferred from homology"/>
<evidence type="ECO:0000256" key="19">
    <source>
        <dbReference type="HAMAP-Rule" id="MF_00719"/>
    </source>
</evidence>
<dbReference type="GO" id="GO:0009236">
    <property type="term" value="P:cobalamin biosynthetic process"/>
    <property type="evidence" value="ECO:0007669"/>
    <property type="project" value="UniProtKB-UniRule"/>
</dbReference>
<dbReference type="Proteomes" id="UP000646579">
    <property type="component" value="Unassembled WGS sequence"/>
</dbReference>
<keyword evidence="22" id="KW-1185">Reference proteome</keyword>
<accession>A0A918VU07</accession>
<evidence type="ECO:0000256" key="12">
    <source>
        <dbReference type="ARBA" id="ARBA00022989"/>
    </source>
</evidence>
<feature type="region of interest" description="Disordered" evidence="20">
    <location>
        <begin position="1"/>
        <end position="30"/>
    </location>
</feature>
<name>A0A918VU07_9HYPH</name>
<gene>
    <name evidence="19 21" type="primary">cobS</name>
    <name evidence="21" type="ORF">GCM10007989_25760</name>
</gene>
<dbReference type="GO" id="GO:0005886">
    <property type="term" value="C:plasma membrane"/>
    <property type="evidence" value="ECO:0007669"/>
    <property type="project" value="UniProtKB-SubCell"/>
</dbReference>
<dbReference type="PANTHER" id="PTHR34148">
    <property type="entry name" value="ADENOSYLCOBINAMIDE-GDP RIBAZOLETRANSFERASE"/>
    <property type="match status" value="1"/>
</dbReference>
<evidence type="ECO:0000256" key="14">
    <source>
        <dbReference type="ARBA" id="ARBA00025228"/>
    </source>
</evidence>
<dbReference type="EC" id="2.7.8.26" evidence="5 19"/>
<reference evidence="21" key="1">
    <citation type="journal article" date="2014" name="Int. J. Syst. Evol. Microbiol.">
        <title>Complete genome sequence of Corynebacterium casei LMG S-19264T (=DSM 44701T), isolated from a smear-ripened cheese.</title>
        <authorList>
            <consortium name="US DOE Joint Genome Institute (JGI-PGF)"/>
            <person name="Walter F."/>
            <person name="Albersmeier A."/>
            <person name="Kalinowski J."/>
            <person name="Ruckert C."/>
        </authorList>
    </citation>
    <scope>NUCLEOTIDE SEQUENCE</scope>
    <source>
        <strain evidence="21">KCTC 32437</strain>
    </source>
</reference>
<keyword evidence="12 19" id="KW-1133">Transmembrane helix</keyword>
<comment type="cofactor">
    <cofactor evidence="1 19">
        <name>Mg(2+)</name>
        <dbReference type="ChEBI" id="CHEBI:18420"/>
    </cofactor>
</comment>
<dbReference type="InterPro" id="IPR003805">
    <property type="entry name" value="CobS"/>
</dbReference>
<evidence type="ECO:0000256" key="15">
    <source>
        <dbReference type="ARBA" id="ARBA00032605"/>
    </source>
</evidence>
<evidence type="ECO:0000256" key="6">
    <source>
        <dbReference type="ARBA" id="ARBA00015850"/>
    </source>
</evidence>
<comment type="caution">
    <text evidence="21">The sequence shown here is derived from an EMBL/GenBank/DDBJ whole genome shotgun (WGS) entry which is preliminary data.</text>
</comment>
<evidence type="ECO:0000256" key="9">
    <source>
        <dbReference type="ARBA" id="ARBA00022679"/>
    </source>
</evidence>
<comment type="similarity">
    <text evidence="4 19">Belongs to the CobS family.</text>
</comment>
<dbReference type="AlphaFoldDB" id="A0A918VU07"/>
<organism evidence="21 22">
    <name type="scientific">Devosia pacifica</name>
    <dbReference type="NCBI Taxonomy" id="1335967"/>
    <lineage>
        <taxon>Bacteria</taxon>
        <taxon>Pseudomonadati</taxon>
        <taxon>Pseudomonadota</taxon>
        <taxon>Alphaproteobacteria</taxon>
        <taxon>Hyphomicrobiales</taxon>
        <taxon>Devosiaceae</taxon>
        <taxon>Devosia</taxon>
    </lineage>
</organism>
<evidence type="ECO:0000256" key="7">
    <source>
        <dbReference type="ARBA" id="ARBA00022475"/>
    </source>
</evidence>
<evidence type="ECO:0000256" key="18">
    <source>
        <dbReference type="ARBA" id="ARBA00049504"/>
    </source>
</evidence>
<evidence type="ECO:0000256" key="3">
    <source>
        <dbReference type="ARBA" id="ARBA00004663"/>
    </source>
</evidence>
<evidence type="ECO:0000256" key="11">
    <source>
        <dbReference type="ARBA" id="ARBA00022842"/>
    </source>
</evidence>
<keyword evidence="9 19" id="KW-0808">Transferase</keyword>
<evidence type="ECO:0000256" key="1">
    <source>
        <dbReference type="ARBA" id="ARBA00001946"/>
    </source>
</evidence>
<sequence length="285" mass="28994">MELQLSDQREDGVEPIITPEDARTAETSGSSDGLFADTVMALRFFSRLPSGDRPHEAPSLGRMAPALPFASLLIGIGPALILSLLAWAGMPPLVCATLAVIASMLVTGAMSADALADSADGLFGGHEQKRRLEIMKDSRHGTYGVSALCLYVVGLVAALGAMADVNPLAAGGVWLAAGIASRSVALWLPFRLPAARAGGVGAAAGRPALTPFCIGVGFAAALAFILAGPFTSLAALILTALLLGLLTSGWTVLCERLVGGQTGDLSGALMGLCELLALAVLASFV</sequence>
<dbReference type="EMBL" id="BMZE01000003">
    <property type="protein sequence ID" value="GHA29049.1"/>
    <property type="molecule type" value="Genomic_DNA"/>
</dbReference>
<evidence type="ECO:0000256" key="13">
    <source>
        <dbReference type="ARBA" id="ARBA00023136"/>
    </source>
</evidence>
<feature type="transmembrane region" description="Helical" evidence="19">
    <location>
        <begin position="208"/>
        <end position="227"/>
    </location>
</feature>
<evidence type="ECO:0000256" key="20">
    <source>
        <dbReference type="SAM" id="MobiDB-lite"/>
    </source>
</evidence>
<evidence type="ECO:0000256" key="5">
    <source>
        <dbReference type="ARBA" id="ARBA00013200"/>
    </source>
</evidence>
<feature type="transmembrane region" description="Helical" evidence="19">
    <location>
        <begin position="233"/>
        <end position="253"/>
    </location>
</feature>
<dbReference type="PANTHER" id="PTHR34148:SF1">
    <property type="entry name" value="ADENOSYLCOBINAMIDE-GDP RIBAZOLETRANSFERASE"/>
    <property type="match status" value="1"/>
</dbReference>
<dbReference type="HAMAP" id="MF_00719">
    <property type="entry name" value="CobS"/>
    <property type="match status" value="1"/>
</dbReference>
<comment type="subcellular location">
    <subcellularLocation>
        <location evidence="2 19">Cell membrane</location>
        <topology evidence="2 19">Multi-pass membrane protein</topology>
    </subcellularLocation>
</comment>
<feature type="transmembrane region" description="Helical" evidence="19">
    <location>
        <begin position="96"/>
        <end position="119"/>
    </location>
</feature>
<protein>
    <recommendedName>
        <fullName evidence="6 19">Adenosylcobinamide-GDP ribazoletransferase</fullName>
        <ecNumber evidence="5 19">2.7.8.26</ecNumber>
    </recommendedName>
    <alternativeName>
        <fullName evidence="16 19">Cobalamin synthase</fullName>
    </alternativeName>
    <alternativeName>
        <fullName evidence="15 19">Cobalamin-5'-phosphate synthase</fullName>
    </alternativeName>
</protein>
<keyword evidence="13 19" id="KW-0472">Membrane</keyword>
<keyword evidence="11 19" id="KW-0460">Magnesium</keyword>
<reference evidence="21" key="2">
    <citation type="submission" date="2020-09" db="EMBL/GenBank/DDBJ databases">
        <authorList>
            <person name="Sun Q."/>
            <person name="Kim S."/>
        </authorList>
    </citation>
    <scope>NUCLEOTIDE SEQUENCE</scope>
    <source>
        <strain evidence="21">KCTC 32437</strain>
    </source>
</reference>
<dbReference type="GO" id="GO:0008818">
    <property type="term" value="F:cobalamin 5'-phosphate synthase activity"/>
    <property type="evidence" value="ECO:0007669"/>
    <property type="project" value="UniProtKB-UniRule"/>
</dbReference>
<feature type="transmembrane region" description="Helical" evidence="19">
    <location>
        <begin position="265"/>
        <end position="284"/>
    </location>
</feature>
<keyword evidence="7 19" id="KW-1003">Cell membrane</keyword>